<evidence type="ECO:0000256" key="4">
    <source>
        <dbReference type="SAM" id="MobiDB-lite"/>
    </source>
</evidence>
<name>A0A853B3E7_9PSEU</name>
<evidence type="ECO:0000256" key="3">
    <source>
        <dbReference type="ARBA" id="ARBA00023172"/>
    </source>
</evidence>
<dbReference type="GO" id="GO:0006310">
    <property type="term" value="P:DNA recombination"/>
    <property type="evidence" value="ECO:0007669"/>
    <property type="project" value="UniProtKB-KW"/>
</dbReference>
<proteinExistence type="inferred from homology"/>
<dbReference type="GO" id="GO:0003677">
    <property type="term" value="F:DNA binding"/>
    <property type="evidence" value="ECO:0007669"/>
    <property type="project" value="UniProtKB-KW"/>
</dbReference>
<keyword evidence="2" id="KW-0238">DNA-binding</keyword>
<dbReference type="InterPro" id="IPR002104">
    <property type="entry name" value="Integrase_catalytic"/>
</dbReference>
<accession>A0A853B3E7</accession>
<dbReference type="GO" id="GO:0015074">
    <property type="term" value="P:DNA integration"/>
    <property type="evidence" value="ECO:0007669"/>
    <property type="project" value="InterPro"/>
</dbReference>
<evidence type="ECO:0000259" key="5">
    <source>
        <dbReference type="PROSITE" id="PS51898"/>
    </source>
</evidence>
<keyword evidence="7" id="KW-1185">Reference proteome</keyword>
<comment type="similarity">
    <text evidence="1">Belongs to the 'phage' integrase family.</text>
</comment>
<feature type="region of interest" description="Disordered" evidence="4">
    <location>
        <begin position="364"/>
        <end position="386"/>
    </location>
</feature>
<sequence>MGRPPLPLGTWGKIRAYKISDRTWRAIANYKDFDGVTRPVERVGETKAKAANNLLEALRDRARRSSDGEIKPETKVAVAADMWLRDVDESDKAARTKREYRDTWNRYLRDAVGQLRVNDVRVSTINRIITTVRDRHGRGAASHTKVVLSGIFALVVRHDALDKNPVREIESLGKKNRKKERLVNDKTINRVLGVFHASEEAQRWDLVDIVDVLSGLGCRIGELLALDWRTSIDFEAGTVRFHGTVIRVTGKGLFVQDHTKSRAGMRTVRPPTWVLDILKRRYAESDSPWVFPSATGTLRDPDNTRSRIRAVVAGTPFKGLHPHDFRHYVAGVLDSAGLTAREIADYLGHERISTTQEDYMERGVVGESAGPALAVRPPAEKPKSEG</sequence>
<dbReference type="EMBL" id="JACCFK010000001">
    <property type="protein sequence ID" value="NYI89355.1"/>
    <property type="molecule type" value="Genomic_DNA"/>
</dbReference>
<dbReference type="PROSITE" id="PS51898">
    <property type="entry name" value="TYR_RECOMBINASE"/>
    <property type="match status" value="1"/>
</dbReference>
<dbReference type="Gene3D" id="1.10.443.10">
    <property type="entry name" value="Intergrase catalytic core"/>
    <property type="match status" value="1"/>
</dbReference>
<dbReference type="InterPro" id="IPR010998">
    <property type="entry name" value="Integrase_recombinase_N"/>
</dbReference>
<evidence type="ECO:0000313" key="6">
    <source>
        <dbReference type="EMBL" id="NYI89355.1"/>
    </source>
</evidence>
<gene>
    <name evidence="6" type="ORF">HNR02_002678</name>
</gene>
<dbReference type="Gene3D" id="1.10.150.130">
    <property type="match status" value="1"/>
</dbReference>
<dbReference type="InterPro" id="IPR013762">
    <property type="entry name" value="Integrase-like_cat_sf"/>
</dbReference>
<dbReference type="Pfam" id="PF00589">
    <property type="entry name" value="Phage_integrase"/>
    <property type="match status" value="1"/>
</dbReference>
<dbReference type="InterPro" id="IPR011010">
    <property type="entry name" value="DNA_brk_join_enz"/>
</dbReference>
<feature type="domain" description="Tyr recombinase" evidence="5">
    <location>
        <begin position="177"/>
        <end position="374"/>
    </location>
</feature>
<evidence type="ECO:0000256" key="2">
    <source>
        <dbReference type="ARBA" id="ARBA00023125"/>
    </source>
</evidence>
<dbReference type="PANTHER" id="PTHR30349">
    <property type="entry name" value="PHAGE INTEGRASE-RELATED"/>
    <property type="match status" value="1"/>
</dbReference>
<protein>
    <submittedName>
        <fullName evidence="6">Integrase</fullName>
    </submittedName>
</protein>
<evidence type="ECO:0000313" key="7">
    <source>
        <dbReference type="Proteomes" id="UP000549616"/>
    </source>
</evidence>
<keyword evidence="3" id="KW-0233">DNA recombination</keyword>
<dbReference type="Proteomes" id="UP000549616">
    <property type="component" value="Unassembled WGS sequence"/>
</dbReference>
<organism evidence="6 7">
    <name type="scientific">Amycolatopsis endophytica</name>
    <dbReference type="NCBI Taxonomy" id="860233"/>
    <lineage>
        <taxon>Bacteria</taxon>
        <taxon>Bacillati</taxon>
        <taxon>Actinomycetota</taxon>
        <taxon>Actinomycetes</taxon>
        <taxon>Pseudonocardiales</taxon>
        <taxon>Pseudonocardiaceae</taxon>
        <taxon>Amycolatopsis</taxon>
    </lineage>
</organism>
<comment type="caution">
    <text evidence="6">The sequence shown here is derived from an EMBL/GenBank/DDBJ whole genome shotgun (WGS) entry which is preliminary data.</text>
</comment>
<dbReference type="AlphaFoldDB" id="A0A853B3E7"/>
<evidence type="ECO:0000256" key="1">
    <source>
        <dbReference type="ARBA" id="ARBA00008857"/>
    </source>
</evidence>
<dbReference type="PANTHER" id="PTHR30349:SF41">
    <property type="entry name" value="INTEGRASE_RECOMBINASE PROTEIN MJ0367-RELATED"/>
    <property type="match status" value="1"/>
</dbReference>
<reference evidence="6 7" key="1">
    <citation type="submission" date="2020-07" db="EMBL/GenBank/DDBJ databases">
        <title>Sequencing the genomes of 1000 actinobacteria strains.</title>
        <authorList>
            <person name="Klenk H.-P."/>
        </authorList>
    </citation>
    <scope>NUCLEOTIDE SEQUENCE [LARGE SCALE GENOMIC DNA]</scope>
    <source>
        <strain evidence="6 7">DSM 104006</strain>
    </source>
</reference>
<dbReference type="RefSeq" id="WP_179773525.1">
    <property type="nucleotide sequence ID" value="NZ_JACCFK010000001.1"/>
</dbReference>
<dbReference type="SUPFAM" id="SSF56349">
    <property type="entry name" value="DNA breaking-rejoining enzymes"/>
    <property type="match status" value="1"/>
</dbReference>
<dbReference type="InterPro" id="IPR050090">
    <property type="entry name" value="Tyrosine_recombinase_XerCD"/>
</dbReference>